<dbReference type="Pfam" id="PF00171">
    <property type="entry name" value="Aldedh"/>
    <property type="match status" value="1"/>
</dbReference>
<evidence type="ECO:0000256" key="3">
    <source>
        <dbReference type="PROSITE-ProRule" id="PRU10007"/>
    </source>
</evidence>
<evidence type="ECO:0000256" key="2">
    <source>
        <dbReference type="ARBA" id="ARBA00023002"/>
    </source>
</evidence>
<geneLocation type="plasmid" evidence="6 7">
    <name>unnamed1</name>
</geneLocation>
<dbReference type="EMBL" id="CP015450">
    <property type="protein sequence ID" value="AWH94090.1"/>
    <property type="molecule type" value="Genomic_DNA"/>
</dbReference>
<dbReference type="RefSeq" id="WP_108849382.1">
    <property type="nucleotide sequence ID" value="NZ_CP015450.1"/>
</dbReference>
<feature type="domain" description="Aldehyde dehydrogenase" evidence="5">
    <location>
        <begin position="36"/>
        <end position="489"/>
    </location>
</feature>
<dbReference type="InterPro" id="IPR016160">
    <property type="entry name" value="Ald_DH_CS_CYS"/>
</dbReference>
<evidence type="ECO:0000259" key="5">
    <source>
        <dbReference type="Pfam" id="PF00171"/>
    </source>
</evidence>
<dbReference type="FunFam" id="3.40.605.10:FF:000026">
    <property type="entry name" value="Aldehyde dehydrogenase, putative"/>
    <property type="match status" value="1"/>
</dbReference>
<dbReference type="Gene3D" id="3.40.309.10">
    <property type="entry name" value="Aldehyde Dehydrogenase, Chain A, domain 2"/>
    <property type="match status" value="1"/>
</dbReference>
<keyword evidence="7" id="KW-1185">Reference proteome</keyword>
<evidence type="ECO:0000256" key="1">
    <source>
        <dbReference type="ARBA" id="ARBA00009986"/>
    </source>
</evidence>
<evidence type="ECO:0000313" key="7">
    <source>
        <dbReference type="Proteomes" id="UP000244928"/>
    </source>
</evidence>
<reference evidence="6 7" key="1">
    <citation type="submission" date="2016-04" db="EMBL/GenBank/DDBJ databases">
        <title>Complete genome sequence of Dietzia lutea YIM 80766T, a strain isolated from desert soil in Egypt.</title>
        <authorList>
            <person name="Zhao J."/>
            <person name="Hu B."/>
            <person name="Geng S."/>
            <person name="Nie Y."/>
            <person name="Tang Y."/>
        </authorList>
    </citation>
    <scope>NUCLEOTIDE SEQUENCE [LARGE SCALE GENOMIC DNA]</scope>
    <source>
        <strain evidence="6 7">YIM 80766</strain>
        <plasmid evidence="6 7">unnamed1</plasmid>
    </source>
</reference>
<dbReference type="InterPro" id="IPR016163">
    <property type="entry name" value="Ald_DH_C"/>
</dbReference>
<dbReference type="InterPro" id="IPR029510">
    <property type="entry name" value="Ald_DH_CS_GLU"/>
</dbReference>
<feature type="active site" evidence="3">
    <location>
        <position position="264"/>
    </location>
</feature>
<comment type="similarity">
    <text evidence="1 4">Belongs to the aldehyde dehydrogenase family.</text>
</comment>
<keyword evidence="2 4" id="KW-0560">Oxidoreductase</keyword>
<evidence type="ECO:0000256" key="4">
    <source>
        <dbReference type="RuleBase" id="RU003345"/>
    </source>
</evidence>
<sequence length="494" mass="52960">MTTIARELPEAVQKFLADSPKGLWIDNSYSEGGGALIETHDPAQGIALASVQSATPADVDRAVTSAEAAQHEWQRLPGEARGRILWRIADLVEDRLEELATLEVLDSGRPITIARGEIAGVVKTFRYFAGWATKVEGRVFEPSSGEFLAYARREPVGVCAGIIPWNVPLVALAWKVAPALAFGNVMVLKPAELTPLTAMVFAEITLDAGLPPGVLNVVNGPGPVTGRALAEHPKVRKIAFTGSGEVGRKISEYSLGNLKRVTLELGGKSPNIFFPDAPKDHVLGAAIASFTNSGQACTAGSRTFVHEEIYDEFLEGLVGAARGLTIGHGLEENTQMGPLISAQQADRVMDYIEIGRSEGRVVAGGERIKVDGCTGDAFIQPTVFVDVPIGSRIEREEIFGPVTIVSAFRDEDEVLALANDTEFGLAAGIWTTDGRRAHRLAHQLQAGVVWINSYFAGDPAAPFGGYKQSGQGREKGEQAMEMYTEVKSVWSKLS</sequence>
<dbReference type="Gene3D" id="3.40.605.10">
    <property type="entry name" value="Aldehyde Dehydrogenase, Chain A, domain 1"/>
    <property type="match status" value="1"/>
</dbReference>
<protein>
    <recommendedName>
        <fullName evidence="5">Aldehyde dehydrogenase domain-containing protein</fullName>
    </recommendedName>
</protein>
<dbReference type="AlphaFoldDB" id="A0A2S1RCT6"/>
<dbReference type="FunFam" id="3.40.309.10:FF:000012">
    <property type="entry name" value="Betaine aldehyde dehydrogenase"/>
    <property type="match status" value="1"/>
</dbReference>
<name>A0A2S1RCT6_9ACTN</name>
<evidence type="ECO:0000313" key="6">
    <source>
        <dbReference type="EMBL" id="AWH94090.1"/>
    </source>
</evidence>
<dbReference type="Proteomes" id="UP000244928">
    <property type="component" value="Plasmid unnamed1"/>
</dbReference>
<dbReference type="InterPro" id="IPR016161">
    <property type="entry name" value="Ald_DH/histidinol_DH"/>
</dbReference>
<accession>A0A2S1RCT6</accession>
<dbReference type="PANTHER" id="PTHR11699">
    <property type="entry name" value="ALDEHYDE DEHYDROGENASE-RELATED"/>
    <property type="match status" value="1"/>
</dbReference>
<dbReference type="PROSITE" id="PS00070">
    <property type="entry name" value="ALDEHYDE_DEHYDR_CYS"/>
    <property type="match status" value="1"/>
</dbReference>
<keyword evidence="6" id="KW-0614">Plasmid</keyword>
<dbReference type="PROSITE" id="PS00687">
    <property type="entry name" value="ALDEHYDE_DEHYDR_GLU"/>
    <property type="match status" value="1"/>
</dbReference>
<dbReference type="FunFam" id="3.40.605.10:FF:000001">
    <property type="entry name" value="Aldehyde dehydrogenase 1"/>
    <property type="match status" value="1"/>
</dbReference>
<organism evidence="6 7">
    <name type="scientific">Dietzia lutea</name>
    <dbReference type="NCBI Taxonomy" id="546160"/>
    <lineage>
        <taxon>Bacteria</taxon>
        <taxon>Bacillati</taxon>
        <taxon>Actinomycetota</taxon>
        <taxon>Actinomycetes</taxon>
        <taxon>Mycobacteriales</taxon>
        <taxon>Dietziaceae</taxon>
        <taxon>Dietzia</taxon>
    </lineage>
</organism>
<proteinExistence type="inferred from homology"/>
<dbReference type="OrthoDB" id="6882680at2"/>
<dbReference type="KEGG" id="dlu:A6035_17170"/>
<dbReference type="GO" id="GO:0016620">
    <property type="term" value="F:oxidoreductase activity, acting on the aldehyde or oxo group of donors, NAD or NADP as acceptor"/>
    <property type="evidence" value="ECO:0007669"/>
    <property type="project" value="InterPro"/>
</dbReference>
<dbReference type="SUPFAM" id="SSF53720">
    <property type="entry name" value="ALDH-like"/>
    <property type="match status" value="1"/>
</dbReference>
<dbReference type="InterPro" id="IPR016162">
    <property type="entry name" value="Ald_DH_N"/>
</dbReference>
<gene>
    <name evidence="6" type="ORF">A6035_17170</name>
</gene>
<dbReference type="InterPro" id="IPR015590">
    <property type="entry name" value="Aldehyde_DH_dom"/>
</dbReference>